<dbReference type="AlphaFoldDB" id="A0A6H0KGZ1"/>
<dbReference type="Proteomes" id="UP000501780">
    <property type="component" value="Chromosome"/>
</dbReference>
<evidence type="ECO:0000313" key="2">
    <source>
        <dbReference type="Proteomes" id="UP000501780"/>
    </source>
</evidence>
<evidence type="ECO:0000313" key="1">
    <source>
        <dbReference type="EMBL" id="QIU92630.1"/>
    </source>
</evidence>
<dbReference type="EMBL" id="CP050831">
    <property type="protein sequence ID" value="QIU92630.1"/>
    <property type="molecule type" value="Genomic_DNA"/>
</dbReference>
<reference evidence="1 2" key="1">
    <citation type="submission" date="2020-03" db="EMBL/GenBank/DDBJ databases">
        <title>Genomic analysis of Bacteroides faecium CBA7301.</title>
        <authorList>
            <person name="Kim J."/>
            <person name="Roh S.W."/>
        </authorList>
    </citation>
    <scope>NUCLEOTIDE SEQUENCE [LARGE SCALE GENOMIC DNA]</scope>
    <source>
        <strain evidence="1 2">CBA7301</strain>
    </source>
</reference>
<organism evidence="1 2">
    <name type="scientific">Bacteroides faecium</name>
    <dbReference type="NCBI Taxonomy" id="2715212"/>
    <lineage>
        <taxon>Bacteria</taxon>
        <taxon>Pseudomonadati</taxon>
        <taxon>Bacteroidota</taxon>
        <taxon>Bacteroidia</taxon>
        <taxon>Bacteroidales</taxon>
        <taxon>Bacteroidaceae</taxon>
        <taxon>Bacteroides</taxon>
    </lineage>
</organism>
<accession>A0A6H0KGZ1</accession>
<sequence length="45" mass="5176">MEYVSSGRKLLPYGMMKNAIGTTRLYKIVVVYKGMEMRVCEEVNS</sequence>
<dbReference type="KEGG" id="bfc:BacF7301_04965"/>
<proteinExistence type="predicted"/>
<keyword evidence="2" id="KW-1185">Reference proteome</keyword>
<gene>
    <name evidence="1" type="ORF">BacF7301_04965</name>
</gene>
<name>A0A6H0KGZ1_9BACE</name>
<protein>
    <submittedName>
        <fullName evidence="1">Uncharacterized protein</fullName>
    </submittedName>
</protein>